<dbReference type="InParanoid" id="H3H870"/>
<feature type="compositionally biased region" description="Low complexity" evidence="1">
    <location>
        <begin position="118"/>
        <end position="131"/>
    </location>
</feature>
<keyword evidence="4" id="KW-1185">Reference proteome</keyword>
<name>H3H870_PHYRM</name>
<evidence type="ECO:0008006" key="5">
    <source>
        <dbReference type="Google" id="ProtNLM"/>
    </source>
</evidence>
<dbReference type="AlphaFoldDB" id="H3H870"/>
<protein>
    <recommendedName>
        <fullName evidence="5">RxLR effector protein</fullName>
    </recommendedName>
</protein>
<dbReference type="eggNOG" id="ENOG502RKPR">
    <property type="taxonomic scope" value="Eukaryota"/>
</dbReference>
<evidence type="ECO:0000256" key="1">
    <source>
        <dbReference type="SAM" id="MobiDB-lite"/>
    </source>
</evidence>
<evidence type="ECO:0000313" key="3">
    <source>
        <dbReference type="EnsemblProtists" id="Phyra86980"/>
    </source>
</evidence>
<evidence type="ECO:0000256" key="2">
    <source>
        <dbReference type="SAM" id="SignalP"/>
    </source>
</evidence>
<reference evidence="3" key="2">
    <citation type="submission" date="2015-06" db="UniProtKB">
        <authorList>
            <consortium name="EnsemblProtists"/>
        </authorList>
    </citation>
    <scope>IDENTIFICATION</scope>
    <source>
        <strain evidence="3">Pr102</strain>
    </source>
</reference>
<reference evidence="4" key="1">
    <citation type="journal article" date="2006" name="Science">
        <title>Phytophthora genome sequences uncover evolutionary origins and mechanisms of pathogenesis.</title>
        <authorList>
            <person name="Tyler B.M."/>
            <person name="Tripathy S."/>
            <person name="Zhang X."/>
            <person name="Dehal P."/>
            <person name="Jiang R.H."/>
            <person name="Aerts A."/>
            <person name="Arredondo F.D."/>
            <person name="Baxter L."/>
            <person name="Bensasson D."/>
            <person name="Beynon J.L."/>
            <person name="Chapman J."/>
            <person name="Damasceno C.M."/>
            <person name="Dorrance A.E."/>
            <person name="Dou D."/>
            <person name="Dickerman A.W."/>
            <person name="Dubchak I.L."/>
            <person name="Garbelotto M."/>
            <person name="Gijzen M."/>
            <person name="Gordon S.G."/>
            <person name="Govers F."/>
            <person name="Grunwald N.J."/>
            <person name="Huang W."/>
            <person name="Ivors K.L."/>
            <person name="Jones R.W."/>
            <person name="Kamoun S."/>
            <person name="Krampis K."/>
            <person name="Lamour K.H."/>
            <person name="Lee M.K."/>
            <person name="McDonald W.H."/>
            <person name="Medina M."/>
            <person name="Meijer H.J."/>
            <person name="Nordberg E.K."/>
            <person name="Maclean D.J."/>
            <person name="Ospina-Giraldo M.D."/>
            <person name="Morris P.F."/>
            <person name="Phuntumart V."/>
            <person name="Putnam N.H."/>
            <person name="Rash S."/>
            <person name="Rose J.K."/>
            <person name="Sakihama Y."/>
            <person name="Salamov A.A."/>
            <person name="Savidor A."/>
            <person name="Scheuring C.F."/>
            <person name="Smith B.M."/>
            <person name="Sobral B.W."/>
            <person name="Terry A."/>
            <person name="Torto-Alalibo T.A."/>
            <person name="Win J."/>
            <person name="Xu Z."/>
            <person name="Zhang H."/>
            <person name="Grigoriev I.V."/>
            <person name="Rokhsar D.S."/>
            <person name="Boore J.L."/>
        </authorList>
    </citation>
    <scope>NUCLEOTIDE SEQUENCE [LARGE SCALE GENOMIC DNA]</scope>
    <source>
        <strain evidence="4">Pr102</strain>
    </source>
</reference>
<feature type="chain" id="PRO_5003588314" description="RxLR effector protein" evidence="2">
    <location>
        <begin position="25"/>
        <end position="131"/>
    </location>
</feature>
<dbReference type="VEuPathDB" id="FungiDB:KRP23_296"/>
<dbReference type="Proteomes" id="UP000005238">
    <property type="component" value="Unassembled WGS sequence"/>
</dbReference>
<accession>H3H870</accession>
<dbReference type="EMBL" id="DS567310">
    <property type="status" value="NOT_ANNOTATED_CDS"/>
    <property type="molecule type" value="Genomic_DNA"/>
</dbReference>
<proteinExistence type="predicted"/>
<keyword evidence="2" id="KW-0732">Signal</keyword>
<feature type="compositionally biased region" description="Polar residues" evidence="1">
    <location>
        <begin position="87"/>
        <end position="109"/>
    </location>
</feature>
<dbReference type="HOGENOM" id="CLU_1933108_0_0_1"/>
<feature type="region of interest" description="Disordered" evidence="1">
    <location>
        <begin position="33"/>
        <end position="131"/>
    </location>
</feature>
<feature type="signal peptide" evidence="2">
    <location>
        <begin position="1"/>
        <end position="24"/>
    </location>
</feature>
<sequence>MRLYHVLLATAVALLASNNGFAAANECTIVTNAPETTGSSSFINDASSGSNIDTPVTQDSTAASDVGASQTSTSSDDETKKGGVDSASGSAPSSVDASQNTDVASSGSTAGEADPSVTITDAPTATTRAPT</sequence>
<evidence type="ECO:0000313" key="4">
    <source>
        <dbReference type="Proteomes" id="UP000005238"/>
    </source>
</evidence>
<feature type="compositionally biased region" description="Polar residues" evidence="1">
    <location>
        <begin position="33"/>
        <end position="74"/>
    </location>
</feature>
<dbReference type="EnsemblProtists" id="Phyra86980">
    <property type="protein sequence ID" value="Phyra86980"/>
    <property type="gene ID" value="Phyra86980"/>
</dbReference>
<organism evidence="3 4">
    <name type="scientific">Phytophthora ramorum</name>
    <name type="common">Sudden oak death agent</name>
    <dbReference type="NCBI Taxonomy" id="164328"/>
    <lineage>
        <taxon>Eukaryota</taxon>
        <taxon>Sar</taxon>
        <taxon>Stramenopiles</taxon>
        <taxon>Oomycota</taxon>
        <taxon>Peronosporomycetes</taxon>
        <taxon>Peronosporales</taxon>
        <taxon>Peronosporaceae</taxon>
        <taxon>Phytophthora</taxon>
    </lineage>
</organism>